<dbReference type="AlphaFoldDB" id="A0A975BSM6"/>
<evidence type="ECO:0000256" key="3">
    <source>
        <dbReference type="ARBA" id="ARBA00022679"/>
    </source>
</evidence>
<organism evidence="7 8">
    <name type="scientific">Desulfonema magnum</name>
    <dbReference type="NCBI Taxonomy" id="45655"/>
    <lineage>
        <taxon>Bacteria</taxon>
        <taxon>Pseudomonadati</taxon>
        <taxon>Thermodesulfobacteriota</taxon>
        <taxon>Desulfobacteria</taxon>
        <taxon>Desulfobacterales</taxon>
        <taxon>Desulfococcaceae</taxon>
        <taxon>Desulfonema</taxon>
    </lineage>
</organism>
<dbReference type="InterPro" id="IPR029028">
    <property type="entry name" value="Alpha/beta_knot_MTases"/>
</dbReference>
<evidence type="ECO:0000256" key="5">
    <source>
        <dbReference type="RuleBase" id="RU362024"/>
    </source>
</evidence>
<dbReference type="InterPro" id="IPR029026">
    <property type="entry name" value="tRNA_m1G_MTases_N"/>
</dbReference>
<comment type="subcellular location">
    <subcellularLocation>
        <location evidence="5">Cytoplasm</location>
    </subcellularLocation>
</comment>
<keyword evidence="4 5" id="KW-0949">S-adenosyl-L-methionine</keyword>
<dbReference type="RefSeq" id="WP_207678889.1">
    <property type="nucleotide sequence ID" value="NZ_CP061800.1"/>
</dbReference>
<evidence type="ECO:0000259" key="6">
    <source>
        <dbReference type="Pfam" id="PF00588"/>
    </source>
</evidence>
<dbReference type="EMBL" id="CP061800">
    <property type="protein sequence ID" value="QTA90891.1"/>
    <property type="molecule type" value="Genomic_DNA"/>
</dbReference>
<name>A0A975BSM6_9BACT</name>
<reference evidence="7" key="1">
    <citation type="journal article" date="2021" name="Microb. Physiol.">
        <title>Proteogenomic Insights into the Physiology of Marine, Sulfate-Reducing, Filamentous Desulfonema limicola and Desulfonema magnum.</title>
        <authorList>
            <person name="Schnaars V."/>
            <person name="Wohlbrand L."/>
            <person name="Scheve S."/>
            <person name="Hinrichs C."/>
            <person name="Reinhardt R."/>
            <person name="Rabus R."/>
        </authorList>
    </citation>
    <scope>NUCLEOTIDE SEQUENCE</scope>
    <source>
        <strain evidence="7">4be13</strain>
    </source>
</reference>
<dbReference type="PANTHER" id="PTHR42786:SF2">
    <property type="entry name" value="TRNA (CYTIDINE_URIDINE-2'-O-)-METHYLTRANSFERASE TRMJ"/>
    <property type="match status" value="1"/>
</dbReference>
<evidence type="ECO:0000313" key="8">
    <source>
        <dbReference type="Proteomes" id="UP000663722"/>
    </source>
</evidence>
<accession>A0A975BSM6</accession>
<dbReference type="KEGG" id="dmm:dnm_069530"/>
<dbReference type="EC" id="2.1.1.200" evidence="5"/>
<keyword evidence="3" id="KW-0808">Transferase</keyword>
<protein>
    <recommendedName>
        <fullName evidence="5">tRNA (cytidine/uridine-2'-O-)-methyltransferase TrmJ</fullName>
        <ecNumber evidence="5">2.1.1.200</ecNumber>
    </recommendedName>
    <alternativeName>
        <fullName evidence="5">tRNA (cytidine(32)/uridine(32)-2'-O)-methyltransferase</fullName>
    </alternativeName>
    <alternativeName>
        <fullName evidence="5">tRNA Cm32/Um32 methyltransferase</fullName>
    </alternativeName>
</protein>
<dbReference type="Proteomes" id="UP000663722">
    <property type="component" value="Chromosome"/>
</dbReference>
<comment type="similarity">
    <text evidence="1">Belongs to the class IV-like SAM-binding methyltransferase superfamily. RNA methyltransferase TrmH family.</text>
</comment>
<dbReference type="Gene3D" id="3.40.1280.10">
    <property type="match status" value="1"/>
</dbReference>
<sequence>MPDSVNLDNISIVLHQPRFPENIGAAARAMRNMGIRELVVVNPENFDVVKIFRMATHSAADIVKRIEVYETLREATSSYHYVVGTTARLGGQRQLIKSPSTLAQKLIPISKENRIAIVFGPEDRGLTNEDLHYCHELVNIPTAEFSSLNLAQAVMVMCYEIFTVSRESKKKFAPRLAARHELDGMYDQLKDILVRISYINPENPDYWMNNLRRFFTRMELRAKEVSIIRGICRQINWYGKKRYEDGLREKKDQM</sequence>
<proteinExistence type="inferred from homology"/>
<dbReference type="PIRSF" id="PIRSF004808">
    <property type="entry name" value="LasT"/>
    <property type="match status" value="1"/>
</dbReference>
<dbReference type="SUPFAM" id="SSF75217">
    <property type="entry name" value="alpha/beta knot"/>
    <property type="match status" value="1"/>
</dbReference>
<dbReference type="CDD" id="cd18093">
    <property type="entry name" value="SpoU-like_TrmJ"/>
    <property type="match status" value="1"/>
</dbReference>
<dbReference type="GO" id="GO:0160206">
    <property type="term" value="F:tRNA (cytidine(32)/uridine(32)-2'-O)-methyltransferase activity"/>
    <property type="evidence" value="ECO:0007669"/>
    <property type="project" value="UniProtKB-EC"/>
</dbReference>
<gene>
    <name evidence="5 7" type="primary">trmJ</name>
    <name evidence="7" type="ORF">dnm_069530</name>
</gene>
<evidence type="ECO:0000313" key="7">
    <source>
        <dbReference type="EMBL" id="QTA90891.1"/>
    </source>
</evidence>
<dbReference type="Gene3D" id="1.10.8.590">
    <property type="match status" value="1"/>
</dbReference>
<dbReference type="PANTHER" id="PTHR42786">
    <property type="entry name" value="TRNA/RRNA METHYLTRANSFERASE"/>
    <property type="match status" value="1"/>
</dbReference>
<keyword evidence="5" id="KW-0963">Cytoplasm</keyword>
<dbReference type="GO" id="GO:0005829">
    <property type="term" value="C:cytosol"/>
    <property type="evidence" value="ECO:0007669"/>
    <property type="project" value="TreeGrafter"/>
</dbReference>
<dbReference type="InterPro" id="IPR004384">
    <property type="entry name" value="RNA_MeTrfase_TrmJ/LasT"/>
</dbReference>
<evidence type="ECO:0000256" key="2">
    <source>
        <dbReference type="ARBA" id="ARBA00022603"/>
    </source>
</evidence>
<evidence type="ECO:0000256" key="1">
    <source>
        <dbReference type="ARBA" id="ARBA00007228"/>
    </source>
</evidence>
<keyword evidence="8" id="KW-1185">Reference proteome</keyword>
<comment type="catalytic activity">
    <reaction evidence="5">
        <text>cytidine(32) in tRNA + S-adenosyl-L-methionine = 2'-O-methylcytidine(32) in tRNA + S-adenosyl-L-homocysteine + H(+)</text>
        <dbReference type="Rhea" id="RHEA:42932"/>
        <dbReference type="Rhea" id="RHEA-COMP:10288"/>
        <dbReference type="Rhea" id="RHEA-COMP:10289"/>
        <dbReference type="ChEBI" id="CHEBI:15378"/>
        <dbReference type="ChEBI" id="CHEBI:57856"/>
        <dbReference type="ChEBI" id="CHEBI:59789"/>
        <dbReference type="ChEBI" id="CHEBI:74495"/>
        <dbReference type="ChEBI" id="CHEBI:82748"/>
        <dbReference type="EC" id="2.1.1.200"/>
    </reaction>
</comment>
<dbReference type="InterPro" id="IPR001537">
    <property type="entry name" value="SpoU_MeTrfase"/>
</dbReference>
<keyword evidence="5" id="KW-0819">tRNA processing</keyword>
<comment type="subunit">
    <text evidence="5">Homodimer.</text>
</comment>
<evidence type="ECO:0000256" key="4">
    <source>
        <dbReference type="ARBA" id="ARBA00022691"/>
    </source>
</evidence>
<comment type="catalytic activity">
    <reaction evidence="5">
        <text>uridine(32) in tRNA + S-adenosyl-L-methionine = 2'-O-methyluridine(32) in tRNA + S-adenosyl-L-homocysteine + H(+)</text>
        <dbReference type="Rhea" id="RHEA:42936"/>
        <dbReference type="Rhea" id="RHEA-COMP:10107"/>
        <dbReference type="Rhea" id="RHEA-COMP:10290"/>
        <dbReference type="ChEBI" id="CHEBI:15378"/>
        <dbReference type="ChEBI" id="CHEBI:57856"/>
        <dbReference type="ChEBI" id="CHEBI:59789"/>
        <dbReference type="ChEBI" id="CHEBI:65315"/>
        <dbReference type="ChEBI" id="CHEBI:74478"/>
        <dbReference type="EC" id="2.1.1.200"/>
    </reaction>
</comment>
<keyword evidence="2 5" id="KW-0489">Methyltransferase</keyword>
<dbReference type="GO" id="GO:0002128">
    <property type="term" value="P:tRNA nucleoside ribose methylation"/>
    <property type="evidence" value="ECO:0007669"/>
    <property type="project" value="TreeGrafter"/>
</dbReference>
<comment type="function">
    <text evidence="5">Catalyzes the formation of 2'O-methylated cytidine (Cm32) or 2'O-methylated uridine (Um32) at position 32 in tRNA.</text>
</comment>
<dbReference type="Pfam" id="PF00588">
    <property type="entry name" value="SpoU_methylase"/>
    <property type="match status" value="1"/>
</dbReference>
<dbReference type="NCBIfam" id="TIGR00050">
    <property type="entry name" value="rRNA_methyl_1"/>
    <property type="match status" value="1"/>
</dbReference>
<dbReference type="GO" id="GO:0003723">
    <property type="term" value="F:RNA binding"/>
    <property type="evidence" value="ECO:0007669"/>
    <property type="project" value="InterPro"/>
</dbReference>
<feature type="domain" description="tRNA/rRNA methyltransferase SpoU type" evidence="6">
    <location>
        <begin position="10"/>
        <end position="159"/>
    </location>
</feature>